<organism evidence="2 3">
    <name type="scientific">Fodinibius salsisoli</name>
    <dbReference type="NCBI Taxonomy" id="2820877"/>
    <lineage>
        <taxon>Bacteria</taxon>
        <taxon>Pseudomonadati</taxon>
        <taxon>Balneolota</taxon>
        <taxon>Balneolia</taxon>
        <taxon>Balneolales</taxon>
        <taxon>Balneolaceae</taxon>
        <taxon>Fodinibius</taxon>
    </lineage>
</organism>
<dbReference type="Pfam" id="PF12680">
    <property type="entry name" value="SnoaL_2"/>
    <property type="match status" value="1"/>
</dbReference>
<evidence type="ECO:0000313" key="2">
    <source>
        <dbReference type="EMBL" id="MCW9705545.1"/>
    </source>
</evidence>
<evidence type="ECO:0000259" key="1">
    <source>
        <dbReference type="Pfam" id="PF12680"/>
    </source>
</evidence>
<protein>
    <submittedName>
        <fullName evidence="2">Nuclear transport factor 2 family protein</fullName>
    </submittedName>
</protein>
<evidence type="ECO:0000313" key="3">
    <source>
        <dbReference type="Proteomes" id="UP001207918"/>
    </source>
</evidence>
<comment type="caution">
    <text evidence="2">The sequence shown here is derived from an EMBL/GenBank/DDBJ whole genome shotgun (WGS) entry which is preliminary data.</text>
</comment>
<dbReference type="Gene3D" id="3.10.450.50">
    <property type="match status" value="1"/>
</dbReference>
<dbReference type="InterPro" id="IPR032710">
    <property type="entry name" value="NTF2-like_dom_sf"/>
</dbReference>
<dbReference type="EMBL" id="JAGGJA010000001">
    <property type="protein sequence ID" value="MCW9705545.1"/>
    <property type="molecule type" value="Genomic_DNA"/>
</dbReference>
<name>A0ABT3PHZ2_9BACT</name>
<gene>
    <name evidence="2" type="ORF">J6I44_01700</name>
</gene>
<reference evidence="2 3" key="1">
    <citation type="submission" date="2021-03" db="EMBL/GenBank/DDBJ databases">
        <title>Aliifodinibius sp. nov., a new bacterium isolated from saline soil.</title>
        <authorList>
            <person name="Galisteo C."/>
            <person name="De La Haba R."/>
            <person name="Sanchez-Porro C."/>
            <person name="Ventosa A."/>
        </authorList>
    </citation>
    <scope>NUCLEOTIDE SEQUENCE [LARGE SCALE GENOMIC DNA]</scope>
    <source>
        <strain evidence="2 3">1BSP15-2V2</strain>
    </source>
</reference>
<dbReference type="Proteomes" id="UP001207918">
    <property type="component" value="Unassembled WGS sequence"/>
</dbReference>
<feature type="domain" description="SnoaL-like" evidence="1">
    <location>
        <begin position="30"/>
        <end position="137"/>
    </location>
</feature>
<dbReference type="SUPFAM" id="SSF54427">
    <property type="entry name" value="NTF2-like"/>
    <property type="match status" value="1"/>
</dbReference>
<dbReference type="RefSeq" id="WP_265764209.1">
    <property type="nucleotide sequence ID" value="NZ_JAGGJA010000001.1"/>
</dbReference>
<keyword evidence="3" id="KW-1185">Reference proteome</keyword>
<dbReference type="InterPro" id="IPR037401">
    <property type="entry name" value="SnoaL-like"/>
</dbReference>
<proteinExistence type="predicted"/>
<sequence>MINQQYPHSSLQSSQQKTKTEVTENVVNLYLEAVRSNIDPASIASLFSKSVDFYIPGNTEDVPWVGRRKGRVGVTNFIRDLRTKIEPIDFSVRSTLVDDEQAVALGSLKSRVNDTGQIIESEFAIEFEVRNGLIVRYRLYEDSFAVAQAVNVN</sequence>
<accession>A0ABT3PHZ2</accession>